<protein>
    <recommendedName>
        <fullName evidence="2">Ubiquitin-like domain-containing protein</fullName>
    </recommendedName>
</protein>
<evidence type="ECO:0000259" key="2">
    <source>
        <dbReference type="PROSITE" id="PS50053"/>
    </source>
</evidence>
<dbReference type="InterPro" id="IPR000626">
    <property type="entry name" value="Ubiquitin-like_dom"/>
</dbReference>
<dbReference type="Proteomes" id="UP000663829">
    <property type="component" value="Unassembled WGS sequence"/>
</dbReference>
<proteinExistence type="predicted"/>
<name>A0A814UYW2_9BILA</name>
<dbReference type="EMBL" id="CAJNOK010015256">
    <property type="protein sequence ID" value="CAF1221696.1"/>
    <property type="molecule type" value="Genomic_DNA"/>
</dbReference>
<dbReference type="SMART" id="SM00213">
    <property type="entry name" value="UBQ"/>
    <property type="match status" value="1"/>
</dbReference>
<reference evidence="3" key="1">
    <citation type="submission" date="2021-02" db="EMBL/GenBank/DDBJ databases">
        <authorList>
            <person name="Nowell W R."/>
        </authorList>
    </citation>
    <scope>NUCLEOTIDE SEQUENCE</scope>
</reference>
<accession>A0A814UYW2</accession>
<dbReference type="InterPro" id="IPR036770">
    <property type="entry name" value="Ankyrin_rpt-contain_sf"/>
</dbReference>
<dbReference type="Proteomes" id="UP000682733">
    <property type="component" value="Unassembled WGS sequence"/>
</dbReference>
<feature type="compositionally biased region" description="Basic and acidic residues" evidence="1">
    <location>
        <begin position="7"/>
        <end position="26"/>
    </location>
</feature>
<evidence type="ECO:0000256" key="1">
    <source>
        <dbReference type="SAM" id="MobiDB-lite"/>
    </source>
</evidence>
<dbReference type="Gene3D" id="3.10.20.90">
    <property type="entry name" value="Phosphatidylinositol 3-kinase Catalytic Subunit, Chain A, domain 1"/>
    <property type="match status" value="1"/>
</dbReference>
<dbReference type="PROSITE" id="PS50053">
    <property type="entry name" value="UBIQUITIN_2"/>
    <property type="match status" value="1"/>
</dbReference>
<organism evidence="3 7">
    <name type="scientific">Didymodactylos carnosus</name>
    <dbReference type="NCBI Taxonomy" id="1234261"/>
    <lineage>
        <taxon>Eukaryota</taxon>
        <taxon>Metazoa</taxon>
        <taxon>Spiralia</taxon>
        <taxon>Gnathifera</taxon>
        <taxon>Rotifera</taxon>
        <taxon>Eurotatoria</taxon>
        <taxon>Bdelloidea</taxon>
        <taxon>Philodinida</taxon>
        <taxon>Philodinidae</taxon>
        <taxon>Didymodactylos</taxon>
    </lineage>
</organism>
<evidence type="ECO:0000313" key="3">
    <source>
        <dbReference type="EMBL" id="CAF1184088.1"/>
    </source>
</evidence>
<dbReference type="SUPFAM" id="SSF54236">
    <property type="entry name" value="Ubiquitin-like"/>
    <property type="match status" value="1"/>
</dbReference>
<sequence length="364" mass="41256">MSSSEGTIHENDNSYPSEQHDTSRDEQELFDAVESNNVIVVENLKPDRLRHLCQVRRRFVSQWSAPDQELQTAYQRACLLGRSDIAKCMLNAGVPVNQQFEGGDSGSTMRDAFLFACQSNSMPTIETLIAAGGSIDKWGSCSIQYANDFLPGMRHFPSPSFDGVSFSWENLYPIHVAIVYNNTDLLKKLLTPWTNQLLTRADLTPLHVACLLNRSLTMIDLLLSCDETIAALTAKTYHGRFPDELATDQTLIDYLRPTRMSAYAEIEKNRQVYHQQNLLAFENGKVFQIFIKTLTGKTITIDVTKCNTVTDLKAKIQDKEGIPPEQQRLIYGGKQLQDHQWLSDYNITKEATLHLILRMRGGYR</sequence>
<comment type="caution">
    <text evidence="3">The sequence shown here is derived from an EMBL/GenBank/DDBJ whole genome shotgun (WGS) entry which is preliminary data.</text>
</comment>
<evidence type="ECO:0000313" key="5">
    <source>
        <dbReference type="EMBL" id="CAF3948377.1"/>
    </source>
</evidence>
<dbReference type="PROSITE" id="PS00299">
    <property type="entry name" value="UBIQUITIN_1"/>
    <property type="match status" value="1"/>
</dbReference>
<dbReference type="Proteomes" id="UP000681722">
    <property type="component" value="Unassembled WGS sequence"/>
</dbReference>
<dbReference type="Pfam" id="PF00240">
    <property type="entry name" value="ubiquitin"/>
    <property type="match status" value="1"/>
</dbReference>
<dbReference type="EMBL" id="CAJOBA010036797">
    <property type="protein sequence ID" value="CAF4029828.1"/>
    <property type="molecule type" value="Genomic_DNA"/>
</dbReference>
<gene>
    <name evidence="3" type="ORF">GPM918_LOCUS22857</name>
    <name evidence="4" type="ORF">OVA965_LOCUS24948</name>
    <name evidence="5" type="ORF">SRO942_LOCUS22855</name>
    <name evidence="6" type="ORF">TMI583_LOCUS25673</name>
</gene>
<dbReference type="InterPro" id="IPR029071">
    <property type="entry name" value="Ubiquitin-like_domsf"/>
</dbReference>
<evidence type="ECO:0000313" key="7">
    <source>
        <dbReference type="Proteomes" id="UP000663829"/>
    </source>
</evidence>
<dbReference type="InterPro" id="IPR019954">
    <property type="entry name" value="Ubiquitin_CS"/>
</dbReference>
<dbReference type="FunFam" id="3.10.20.90:FF:000160">
    <property type="entry name" value="Polyubiquitin-C"/>
    <property type="match status" value="1"/>
</dbReference>
<feature type="region of interest" description="Disordered" evidence="1">
    <location>
        <begin position="1"/>
        <end position="26"/>
    </location>
</feature>
<dbReference type="OrthoDB" id="9995333at2759"/>
<dbReference type="InterPro" id="IPR050158">
    <property type="entry name" value="Ubiquitin_ubiquitin-like"/>
</dbReference>
<dbReference type="PRINTS" id="PR00348">
    <property type="entry name" value="UBIQUITIN"/>
</dbReference>
<dbReference type="InterPro" id="IPR002110">
    <property type="entry name" value="Ankyrin_rpt"/>
</dbReference>
<dbReference type="Gene3D" id="1.25.40.20">
    <property type="entry name" value="Ankyrin repeat-containing domain"/>
    <property type="match status" value="1"/>
</dbReference>
<evidence type="ECO:0000313" key="6">
    <source>
        <dbReference type="EMBL" id="CAF4029828.1"/>
    </source>
</evidence>
<dbReference type="InterPro" id="IPR019956">
    <property type="entry name" value="Ubiquitin_dom"/>
</dbReference>
<dbReference type="AlphaFoldDB" id="A0A814UYW2"/>
<dbReference type="EMBL" id="CAJNOQ010007956">
    <property type="protein sequence ID" value="CAF1184088.1"/>
    <property type="molecule type" value="Genomic_DNA"/>
</dbReference>
<feature type="domain" description="Ubiquitin-like" evidence="2">
    <location>
        <begin position="287"/>
        <end position="362"/>
    </location>
</feature>
<dbReference type="EMBL" id="CAJOBC010007956">
    <property type="protein sequence ID" value="CAF3948377.1"/>
    <property type="molecule type" value="Genomic_DNA"/>
</dbReference>
<evidence type="ECO:0000313" key="4">
    <source>
        <dbReference type="EMBL" id="CAF1221696.1"/>
    </source>
</evidence>
<dbReference type="PANTHER" id="PTHR10666">
    <property type="entry name" value="UBIQUITIN"/>
    <property type="match status" value="1"/>
</dbReference>
<dbReference type="SMART" id="SM00248">
    <property type="entry name" value="ANK"/>
    <property type="match status" value="4"/>
</dbReference>
<dbReference type="SUPFAM" id="SSF48403">
    <property type="entry name" value="Ankyrin repeat"/>
    <property type="match status" value="1"/>
</dbReference>
<keyword evidence="7" id="KW-1185">Reference proteome</keyword>
<dbReference type="Proteomes" id="UP000677228">
    <property type="component" value="Unassembled WGS sequence"/>
</dbReference>